<comment type="caution">
    <text evidence="2">The sequence shown here is derived from an EMBL/GenBank/DDBJ whole genome shotgun (WGS) entry which is preliminary data.</text>
</comment>
<name>A0A369QC00_9BACT</name>
<evidence type="ECO:0000313" key="2">
    <source>
        <dbReference type="EMBL" id="RDC61870.1"/>
    </source>
</evidence>
<protein>
    <submittedName>
        <fullName evidence="2">Uncharacterized protein</fullName>
    </submittedName>
</protein>
<dbReference type="AlphaFoldDB" id="A0A369QC00"/>
<reference evidence="2 3" key="1">
    <citation type="submission" date="2018-04" db="EMBL/GenBank/DDBJ databases">
        <title>Adhaeribacter sp. HMF7616 genome sequencing and assembly.</title>
        <authorList>
            <person name="Kang H."/>
            <person name="Kang J."/>
            <person name="Cha I."/>
            <person name="Kim H."/>
            <person name="Joh K."/>
        </authorList>
    </citation>
    <scope>NUCLEOTIDE SEQUENCE [LARGE SCALE GENOMIC DNA]</scope>
    <source>
        <strain evidence="2 3">HMF7616</strain>
    </source>
</reference>
<dbReference type="OrthoDB" id="1420060at2"/>
<feature type="transmembrane region" description="Helical" evidence="1">
    <location>
        <begin position="12"/>
        <end position="32"/>
    </location>
</feature>
<dbReference type="RefSeq" id="WP_147275591.1">
    <property type="nucleotide sequence ID" value="NZ_QASA01000001.1"/>
</dbReference>
<evidence type="ECO:0000256" key="1">
    <source>
        <dbReference type="SAM" id="Phobius"/>
    </source>
</evidence>
<keyword evidence="1" id="KW-1133">Transmembrane helix</keyword>
<dbReference type="EMBL" id="QASA01000001">
    <property type="protein sequence ID" value="RDC61870.1"/>
    <property type="molecule type" value="Genomic_DNA"/>
</dbReference>
<feature type="transmembrane region" description="Helical" evidence="1">
    <location>
        <begin position="106"/>
        <end position="127"/>
    </location>
</feature>
<keyword evidence="3" id="KW-1185">Reference proteome</keyword>
<organism evidence="2 3">
    <name type="scientific">Adhaeribacter pallidiroseus</name>
    <dbReference type="NCBI Taxonomy" id="2072847"/>
    <lineage>
        <taxon>Bacteria</taxon>
        <taxon>Pseudomonadati</taxon>
        <taxon>Bacteroidota</taxon>
        <taxon>Cytophagia</taxon>
        <taxon>Cytophagales</taxon>
        <taxon>Hymenobacteraceae</taxon>
        <taxon>Adhaeribacter</taxon>
    </lineage>
</organism>
<proteinExistence type="predicted"/>
<sequence>MEYLKNYSSHSLISLLLGWLVSLVTHSIWGFFKHGSLISSDTLTVGFWSFFFLLIAYGLFIQLPEKLITKALYKYNLITFSICSTFYALTVFTLMIGWAFFLYSNFYVVFLDAGAIGLVFGLSFWSISHKKDVNRSKLTTKNS</sequence>
<evidence type="ECO:0000313" key="3">
    <source>
        <dbReference type="Proteomes" id="UP000253919"/>
    </source>
</evidence>
<feature type="transmembrane region" description="Helical" evidence="1">
    <location>
        <begin position="75"/>
        <end position="100"/>
    </location>
</feature>
<gene>
    <name evidence="2" type="ORF">AHMF7616_00459</name>
</gene>
<keyword evidence="1" id="KW-0472">Membrane</keyword>
<accession>A0A369QC00</accession>
<keyword evidence="1" id="KW-0812">Transmembrane</keyword>
<dbReference type="Proteomes" id="UP000253919">
    <property type="component" value="Unassembled WGS sequence"/>
</dbReference>
<feature type="transmembrane region" description="Helical" evidence="1">
    <location>
        <begin position="44"/>
        <end position="63"/>
    </location>
</feature>